<keyword evidence="4" id="KW-1185">Reference proteome</keyword>
<dbReference type="Pfam" id="PF12937">
    <property type="entry name" value="F-box-like"/>
    <property type="match status" value="1"/>
</dbReference>
<dbReference type="HOGENOM" id="CLU_049527_0_0_1"/>
<protein>
    <recommendedName>
        <fullName evidence="2">F-box domain-containing protein</fullName>
    </recommendedName>
</protein>
<dbReference type="SUPFAM" id="SSF81383">
    <property type="entry name" value="F-box domain"/>
    <property type="match status" value="1"/>
</dbReference>
<dbReference type="PANTHER" id="PTHR36140:SF9">
    <property type="entry name" value="F-BOX DOMAIN CONTAINING PROTEIN"/>
    <property type="match status" value="1"/>
</dbReference>
<sequence>MSVGCHQSPYCGGGRGWLSPRCRTSGGFREYDTGRGGASLTDDVLAAIFTRLPNAADVVRCAATCRRWASVVAKEADALSRALPPLPGLALGLFHQDRQDTAGAATTNTRKRKRRSTGLECSAPPCFVPTASGARLLGFNLPSTTALRSGGQHGHGVLDLSHSRPIASRNGRLVLELQSEGHVDRSLRLCVCNPMMGDVAVLPTLLGNDRPKIYACTLLTGADLDLDRPRHASSDFFRVLIIYNRDRFTAFRSYSSDTCSWSMETKKTSGPKLTNWDLGKLGQGIVLHGVAYWPLKRTALAVRFDTPAPAQVRMPPDGVPNPLQQLRLLSVTPDGKLCLLDAGNGAGYASFVRTVFEASTGEWVRECSVTSTRLKVKSAADINLRWFCENSGILLFTLGRGSSNPGTFAMSLATKEVEKLHDSVDCSSWRNFVGYEMDGVTYLKSIACH</sequence>
<evidence type="ECO:0000313" key="4">
    <source>
        <dbReference type="Proteomes" id="UP000006591"/>
    </source>
</evidence>
<dbReference type="Proteomes" id="UP000006591">
    <property type="component" value="Chromosome 10"/>
</dbReference>
<dbReference type="OMA" id="RWFCENS"/>
<dbReference type="AlphaFoldDB" id="A0A0E0IQB0"/>
<reference evidence="3" key="2">
    <citation type="submission" date="2018-04" db="EMBL/GenBank/DDBJ databases">
        <title>OnivRS2 (Oryza nivara Reference Sequence Version 2).</title>
        <authorList>
            <person name="Zhang J."/>
            <person name="Kudrna D."/>
            <person name="Lee S."/>
            <person name="Talag J."/>
            <person name="Rajasekar S."/>
            <person name="Welchert J."/>
            <person name="Hsing Y.-I."/>
            <person name="Wing R.A."/>
        </authorList>
    </citation>
    <scope>NUCLEOTIDE SEQUENCE [LARGE SCALE GENOMIC DNA]</scope>
</reference>
<dbReference type="Gramene" id="ONIVA10G04440.1">
    <property type="protein sequence ID" value="ONIVA10G04440.1"/>
    <property type="gene ID" value="ONIVA10G04440"/>
</dbReference>
<dbReference type="PANTHER" id="PTHR36140">
    <property type="entry name" value="F-BOX DOMAIN-CONTAINING PROTEIN-RELATED"/>
    <property type="match status" value="1"/>
</dbReference>
<evidence type="ECO:0000259" key="2">
    <source>
        <dbReference type="Pfam" id="PF12937"/>
    </source>
</evidence>
<reference evidence="3" key="1">
    <citation type="submission" date="2015-04" db="UniProtKB">
        <authorList>
            <consortium name="EnsemblPlants"/>
        </authorList>
    </citation>
    <scope>IDENTIFICATION</scope>
    <source>
        <strain evidence="3">SL10</strain>
    </source>
</reference>
<proteinExistence type="predicted"/>
<evidence type="ECO:0000256" key="1">
    <source>
        <dbReference type="SAM" id="MobiDB-lite"/>
    </source>
</evidence>
<feature type="region of interest" description="Disordered" evidence="1">
    <location>
        <begin position="100"/>
        <end position="119"/>
    </location>
</feature>
<dbReference type="Gene3D" id="1.20.1280.50">
    <property type="match status" value="1"/>
</dbReference>
<name>A0A0E0IQB0_ORYNI</name>
<dbReference type="eggNOG" id="ENOG502R6NH">
    <property type="taxonomic scope" value="Eukaryota"/>
</dbReference>
<dbReference type="InterPro" id="IPR001810">
    <property type="entry name" value="F-box_dom"/>
</dbReference>
<dbReference type="InterPro" id="IPR036047">
    <property type="entry name" value="F-box-like_dom_sf"/>
</dbReference>
<organism evidence="3">
    <name type="scientific">Oryza nivara</name>
    <name type="common">Indian wild rice</name>
    <name type="synonym">Oryza sativa f. spontanea</name>
    <dbReference type="NCBI Taxonomy" id="4536"/>
    <lineage>
        <taxon>Eukaryota</taxon>
        <taxon>Viridiplantae</taxon>
        <taxon>Streptophyta</taxon>
        <taxon>Embryophyta</taxon>
        <taxon>Tracheophyta</taxon>
        <taxon>Spermatophyta</taxon>
        <taxon>Magnoliopsida</taxon>
        <taxon>Liliopsida</taxon>
        <taxon>Poales</taxon>
        <taxon>Poaceae</taxon>
        <taxon>BOP clade</taxon>
        <taxon>Oryzoideae</taxon>
        <taxon>Oryzeae</taxon>
        <taxon>Oryzinae</taxon>
        <taxon>Oryza</taxon>
    </lineage>
</organism>
<feature type="domain" description="F-box" evidence="2">
    <location>
        <begin position="42"/>
        <end position="74"/>
    </location>
</feature>
<accession>A0A0E0IQB0</accession>
<dbReference type="EnsemblPlants" id="ONIVA10G04440.1">
    <property type="protein sequence ID" value="ONIVA10G04440.1"/>
    <property type="gene ID" value="ONIVA10G04440"/>
</dbReference>
<evidence type="ECO:0000313" key="3">
    <source>
        <dbReference type="EnsemblPlants" id="ONIVA10G04440.1"/>
    </source>
</evidence>